<dbReference type="PATRIC" id="fig|445709.3.peg.3519"/>
<feature type="transmembrane region" description="Helical" evidence="8">
    <location>
        <begin position="109"/>
        <end position="127"/>
    </location>
</feature>
<evidence type="ECO:0000256" key="8">
    <source>
        <dbReference type="RuleBase" id="RU363032"/>
    </source>
</evidence>
<keyword evidence="5 8" id="KW-0812">Transmembrane</keyword>
<dbReference type="RefSeq" id="WP_047215512.1">
    <property type="nucleotide sequence ID" value="NZ_CP011568.3"/>
</dbReference>
<dbReference type="SUPFAM" id="SSF161098">
    <property type="entry name" value="MetI-like"/>
    <property type="match status" value="1"/>
</dbReference>
<feature type="transmembrane region" description="Helical" evidence="8">
    <location>
        <begin position="259"/>
        <end position="280"/>
    </location>
</feature>
<evidence type="ECO:0000259" key="9">
    <source>
        <dbReference type="PROSITE" id="PS50928"/>
    </source>
</evidence>
<evidence type="ECO:0000313" key="10">
    <source>
        <dbReference type="EMBL" id="AKJ69597.1"/>
    </source>
</evidence>
<evidence type="ECO:0000256" key="2">
    <source>
        <dbReference type="ARBA" id="ARBA00007069"/>
    </source>
</evidence>
<dbReference type="InterPro" id="IPR000515">
    <property type="entry name" value="MetI-like"/>
</dbReference>
<gene>
    <name evidence="10" type="ORF">ABW99_16660</name>
</gene>
<organism evidence="10 11">
    <name type="scientific">Pandoraea thiooxydans</name>
    <dbReference type="NCBI Taxonomy" id="445709"/>
    <lineage>
        <taxon>Bacteria</taxon>
        <taxon>Pseudomonadati</taxon>
        <taxon>Pseudomonadota</taxon>
        <taxon>Betaproteobacteria</taxon>
        <taxon>Burkholderiales</taxon>
        <taxon>Burkholderiaceae</taxon>
        <taxon>Pandoraea</taxon>
    </lineage>
</organism>
<evidence type="ECO:0000256" key="7">
    <source>
        <dbReference type="ARBA" id="ARBA00023136"/>
    </source>
</evidence>
<dbReference type="InterPro" id="IPR035906">
    <property type="entry name" value="MetI-like_sf"/>
</dbReference>
<dbReference type="CDD" id="cd06261">
    <property type="entry name" value="TM_PBP2"/>
    <property type="match status" value="1"/>
</dbReference>
<evidence type="ECO:0000256" key="4">
    <source>
        <dbReference type="ARBA" id="ARBA00022475"/>
    </source>
</evidence>
<dbReference type="GO" id="GO:0005886">
    <property type="term" value="C:plasma membrane"/>
    <property type="evidence" value="ECO:0007669"/>
    <property type="project" value="UniProtKB-SubCell"/>
</dbReference>
<feature type="transmembrane region" description="Helical" evidence="8">
    <location>
        <begin position="75"/>
        <end position="97"/>
    </location>
</feature>
<protein>
    <recommendedName>
        <fullName evidence="9">ABC transmembrane type-1 domain-containing protein</fullName>
    </recommendedName>
</protein>
<feature type="domain" description="ABC transmembrane type-1" evidence="9">
    <location>
        <begin position="71"/>
        <end position="276"/>
    </location>
</feature>
<evidence type="ECO:0000256" key="3">
    <source>
        <dbReference type="ARBA" id="ARBA00022448"/>
    </source>
</evidence>
<feature type="transmembrane region" description="Helical" evidence="8">
    <location>
        <begin position="218"/>
        <end position="239"/>
    </location>
</feature>
<accession>A0A0G3EW41</accession>
<keyword evidence="4" id="KW-1003">Cell membrane</keyword>
<comment type="similarity">
    <text evidence="2">Belongs to the binding-protein-dependent transport system permease family. CysTW subfamily.</text>
</comment>
<comment type="subcellular location">
    <subcellularLocation>
        <location evidence="1 8">Cell membrane</location>
        <topology evidence="1 8">Multi-pass membrane protein</topology>
    </subcellularLocation>
</comment>
<keyword evidence="6 8" id="KW-1133">Transmembrane helix</keyword>
<reference evidence="11" key="1">
    <citation type="submission" date="2015-06" db="EMBL/GenBank/DDBJ databases">
        <authorList>
            <person name="Lim Y.L."/>
            <person name="Ee R."/>
            <person name="Yong D."/>
            <person name="How K.Y."/>
            <person name="Yin W.F."/>
            <person name="Chan K.G."/>
        </authorList>
    </citation>
    <scope>NUCLEOTIDE SEQUENCE [LARGE SCALE GENOMIC DNA]</scope>
    <source>
        <strain evidence="11">DSM 25325</strain>
    </source>
</reference>
<dbReference type="Pfam" id="PF00528">
    <property type="entry name" value="BPD_transp_1"/>
    <property type="match status" value="1"/>
</dbReference>
<dbReference type="EMBL" id="CP011568">
    <property type="protein sequence ID" value="AKJ69597.1"/>
    <property type="molecule type" value="Genomic_DNA"/>
</dbReference>
<evidence type="ECO:0000313" key="11">
    <source>
        <dbReference type="Proteomes" id="UP000036700"/>
    </source>
</evidence>
<dbReference type="Proteomes" id="UP000036700">
    <property type="component" value="Chromosome"/>
</dbReference>
<name>A0A0G3EW41_9BURK</name>
<keyword evidence="3 8" id="KW-0813">Transport</keyword>
<evidence type="ECO:0000256" key="5">
    <source>
        <dbReference type="ARBA" id="ARBA00022692"/>
    </source>
</evidence>
<dbReference type="KEGG" id="ptx:ABW99_16660"/>
<proteinExistence type="inferred from homology"/>
<dbReference type="PANTHER" id="PTHR42929">
    <property type="entry name" value="INNER MEMBRANE ABC TRANSPORTER PERMEASE PROTEIN YDCU-RELATED-RELATED"/>
    <property type="match status" value="1"/>
</dbReference>
<feature type="transmembrane region" description="Helical" evidence="8">
    <location>
        <begin position="158"/>
        <end position="176"/>
    </location>
</feature>
<feature type="transmembrane region" description="Helical" evidence="8">
    <location>
        <begin position="12"/>
        <end position="38"/>
    </location>
</feature>
<evidence type="ECO:0000256" key="1">
    <source>
        <dbReference type="ARBA" id="ARBA00004651"/>
    </source>
</evidence>
<dbReference type="Gene3D" id="1.10.3720.10">
    <property type="entry name" value="MetI-like"/>
    <property type="match status" value="1"/>
</dbReference>
<sequence>MRVARPFYRRPFFWAVAAPPLLATLVCFVAPLLLLFYVSFMAPSSTQLFSHHATLANYVQSLSDRYMLLLIRRTLGVTAAVLGVCLLLGYPVALVLARMQPRRRLVTMMVLLFPLMISNVVRAYGWLEILGRNGVVNLVLVKLGWIRVPLRIVDSFEAVVIALLTILLPYMIISIANSLTAIDASLHEAAESLGANPWRAFWQVTWPLSSPGVASGMMLVFFLTLSAYVTIALLGGVQYKLLVSAVFDAVSTLQWPQAAALSFILLALALAAGAVIQLLLRPHRVQGKGRAQ</sequence>
<dbReference type="GO" id="GO:0055085">
    <property type="term" value="P:transmembrane transport"/>
    <property type="evidence" value="ECO:0007669"/>
    <property type="project" value="InterPro"/>
</dbReference>
<dbReference type="OrthoDB" id="9156191at2"/>
<keyword evidence="7 8" id="KW-0472">Membrane</keyword>
<dbReference type="PROSITE" id="PS50928">
    <property type="entry name" value="ABC_TM1"/>
    <property type="match status" value="1"/>
</dbReference>
<keyword evidence="11" id="KW-1185">Reference proteome</keyword>
<dbReference type="PANTHER" id="PTHR42929:SF5">
    <property type="entry name" value="ABC TRANSPORTER PERMEASE PROTEIN"/>
    <property type="match status" value="1"/>
</dbReference>
<evidence type="ECO:0000256" key="6">
    <source>
        <dbReference type="ARBA" id="ARBA00022989"/>
    </source>
</evidence>
<dbReference type="AlphaFoldDB" id="A0A0G3EW41"/>
<dbReference type="STRING" id="445709.ABW99_16660"/>